<proteinExistence type="inferred from homology"/>
<dbReference type="HAMAP" id="MF_00019">
    <property type="entry name" value="PlsX"/>
    <property type="match status" value="1"/>
</dbReference>
<dbReference type="AlphaFoldDB" id="A0A645A9V3"/>
<comment type="subcellular location">
    <subcellularLocation>
        <location evidence="2">Cytoplasm</location>
    </subcellularLocation>
</comment>
<evidence type="ECO:0000256" key="6">
    <source>
        <dbReference type="ARBA" id="ARBA00023098"/>
    </source>
</evidence>
<keyword evidence="8" id="KW-1208">Phospholipid metabolism</keyword>
<evidence type="ECO:0000256" key="7">
    <source>
        <dbReference type="ARBA" id="ARBA00023209"/>
    </source>
</evidence>
<protein>
    <recommendedName>
        <fullName evidence="9">phosphate acyltransferase</fullName>
        <ecNumber evidence="9">2.3.1.274</ecNumber>
    </recommendedName>
</protein>
<gene>
    <name evidence="11" type="primary">plsX_18</name>
    <name evidence="11" type="ORF">SDC9_96218</name>
</gene>
<keyword evidence="7" id="KW-0594">Phospholipid biosynthesis</keyword>
<keyword evidence="4" id="KW-0444">Lipid biosynthesis</keyword>
<keyword evidence="11" id="KW-0012">Acyltransferase</keyword>
<dbReference type="GO" id="GO:0006633">
    <property type="term" value="P:fatty acid biosynthetic process"/>
    <property type="evidence" value="ECO:0007669"/>
    <property type="project" value="InterPro"/>
</dbReference>
<evidence type="ECO:0000256" key="9">
    <source>
        <dbReference type="ARBA" id="ARBA00024069"/>
    </source>
</evidence>
<dbReference type="GO" id="GO:0008654">
    <property type="term" value="P:phospholipid biosynthetic process"/>
    <property type="evidence" value="ECO:0007669"/>
    <property type="project" value="UniProtKB-KW"/>
</dbReference>
<dbReference type="EMBL" id="VSSQ01012546">
    <property type="protein sequence ID" value="MPM49488.1"/>
    <property type="molecule type" value="Genomic_DNA"/>
</dbReference>
<dbReference type="InterPro" id="IPR003664">
    <property type="entry name" value="FA_synthesis"/>
</dbReference>
<organism evidence="11">
    <name type="scientific">bioreactor metagenome</name>
    <dbReference type="NCBI Taxonomy" id="1076179"/>
    <lineage>
        <taxon>unclassified sequences</taxon>
        <taxon>metagenomes</taxon>
        <taxon>ecological metagenomes</taxon>
    </lineage>
</organism>
<evidence type="ECO:0000256" key="10">
    <source>
        <dbReference type="ARBA" id="ARBA00046608"/>
    </source>
</evidence>
<evidence type="ECO:0000256" key="8">
    <source>
        <dbReference type="ARBA" id="ARBA00023264"/>
    </source>
</evidence>
<dbReference type="PANTHER" id="PTHR30100">
    <property type="entry name" value="FATTY ACID/PHOSPHOLIPID SYNTHESIS PROTEIN PLSX"/>
    <property type="match status" value="1"/>
</dbReference>
<dbReference type="NCBIfam" id="TIGR00182">
    <property type="entry name" value="plsX"/>
    <property type="match status" value="1"/>
</dbReference>
<dbReference type="EC" id="2.3.1.274" evidence="9"/>
<keyword evidence="3" id="KW-0963">Cytoplasm</keyword>
<accession>A0A645A9V3</accession>
<evidence type="ECO:0000256" key="4">
    <source>
        <dbReference type="ARBA" id="ARBA00022516"/>
    </source>
</evidence>
<name>A0A645A9V3_9ZZZZ</name>
<sequence length="332" mass="35803">MKVAVDAMGGDNAPEAIVKGSILARDEYNLSVILSGKEKEVKQLLEKYTSSFNKIEIINAEEVITNDDKPVMAIRRKKDSSLVVACNAVKNKEADAVVSAGSTGALLSGGTLIVGRIEGIQRPAIGSLIPNMSGGFALLIDSGANVDSKPEFLYDFAMMGDIYLKKVMNVENPRIALANIGAEKSKGDKLTVETYELLENTKLPMNFIGNIEAREILQGKADIIVCDGFVGNMILKTLEGTVLELMKGLKNELISSTRTKIGAALIKPALMNFKNKFDYSEHGGAPLLGVKAPVIKAHGSSDEKAIKNAIRQAKMCCESNVNELIEESITRR</sequence>
<comment type="caution">
    <text evidence="11">The sequence shown here is derived from an EMBL/GenBank/DDBJ whole genome shotgun (WGS) entry which is preliminary data.</text>
</comment>
<evidence type="ECO:0000256" key="1">
    <source>
        <dbReference type="ARBA" id="ARBA00001232"/>
    </source>
</evidence>
<evidence type="ECO:0000256" key="3">
    <source>
        <dbReference type="ARBA" id="ARBA00022490"/>
    </source>
</evidence>
<evidence type="ECO:0000256" key="2">
    <source>
        <dbReference type="ARBA" id="ARBA00004496"/>
    </source>
</evidence>
<reference evidence="11" key="1">
    <citation type="submission" date="2019-08" db="EMBL/GenBank/DDBJ databases">
        <authorList>
            <person name="Kucharzyk K."/>
            <person name="Murdoch R.W."/>
            <person name="Higgins S."/>
            <person name="Loffler F."/>
        </authorList>
    </citation>
    <scope>NUCLEOTIDE SEQUENCE</scope>
</reference>
<dbReference type="GO" id="GO:0005737">
    <property type="term" value="C:cytoplasm"/>
    <property type="evidence" value="ECO:0007669"/>
    <property type="project" value="UniProtKB-SubCell"/>
</dbReference>
<evidence type="ECO:0000256" key="5">
    <source>
        <dbReference type="ARBA" id="ARBA00022679"/>
    </source>
</evidence>
<comment type="catalytic activity">
    <reaction evidence="1">
        <text>a fatty acyl-[ACP] + phosphate = an acyl phosphate + holo-[ACP]</text>
        <dbReference type="Rhea" id="RHEA:42292"/>
        <dbReference type="Rhea" id="RHEA-COMP:9685"/>
        <dbReference type="Rhea" id="RHEA-COMP:14125"/>
        <dbReference type="ChEBI" id="CHEBI:43474"/>
        <dbReference type="ChEBI" id="CHEBI:59918"/>
        <dbReference type="ChEBI" id="CHEBI:64479"/>
        <dbReference type="ChEBI" id="CHEBI:138651"/>
        <dbReference type="EC" id="2.3.1.274"/>
    </reaction>
</comment>
<dbReference type="SUPFAM" id="SSF53659">
    <property type="entry name" value="Isocitrate/Isopropylmalate dehydrogenase-like"/>
    <property type="match status" value="1"/>
</dbReference>
<comment type="subunit">
    <text evidence="10">Homodimer. Probably interacts with PlsY.</text>
</comment>
<dbReference type="GO" id="GO:0043811">
    <property type="term" value="F:phosphate:acyl-[acyl carrier protein] acyltransferase activity"/>
    <property type="evidence" value="ECO:0007669"/>
    <property type="project" value="UniProtKB-EC"/>
</dbReference>
<keyword evidence="6" id="KW-0443">Lipid metabolism</keyword>
<dbReference type="InterPro" id="IPR012281">
    <property type="entry name" value="Phospholipid_synth_PlsX-like"/>
</dbReference>
<evidence type="ECO:0000313" key="11">
    <source>
        <dbReference type="EMBL" id="MPM49488.1"/>
    </source>
</evidence>
<dbReference type="Gene3D" id="3.40.718.10">
    <property type="entry name" value="Isopropylmalate Dehydrogenase"/>
    <property type="match status" value="1"/>
</dbReference>
<keyword evidence="5 11" id="KW-0808">Transferase</keyword>
<dbReference type="PIRSF" id="PIRSF002465">
    <property type="entry name" value="Phsphlp_syn_PlsX"/>
    <property type="match status" value="1"/>
</dbReference>
<dbReference type="Pfam" id="PF02504">
    <property type="entry name" value="FA_synthesis"/>
    <property type="match status" value="1"/>
</dbReference>
<dbReference type="PANTHER" id="PTHR30100:SF1">
    <property type="entry name" value="PHOSPHATE ACYLTRANSFERASE"/>
    <property type="match status" value="1"/>
</dbReference>